<dbReference type="PROSITE" id="PS50010">
    <property type="entry name" value="DH_2"/>
    <property type="match status" value="1"/>
</dbReference>
<keyword evidence="6" id="KW-0217">Developmental protein</keyword>
<feature type="domain" description="PH" evidence="20">
    <location>
        <begin position="742"/>
        <end position="839"/>
    </location>
</feature>
<protein>
    <recommendedName>
        <fullName evidence="16">FERM, ARHGEF and pleckstrin domain-containing protein 1</fullName>
    </recommendedName>
    <alternativeName>
        <fullName evidence="17">FERM, RhoGEF and pleckstrin domain-containing protein 1</fullName>
    </alternativeName>
</protein>
<evidence type="ECO:0000256" key="3">
    <source>
        <dbReference type="ARBA" id="ARBA00004486"/>
    </source>
</evidence>
<evidence type="ECO:0000256" key="8">
    <source>
        <dbReference type="ARBA" id="ARBA00022490"/>
    </source>
</evidence>
<feature type="domain" description="DH" evidence="21">
    <location>
        <begin position="523"/>
        <end position="713"/>
    </location>
</feature>
<dbReference type="PANTHER" id="PTHR45858:SF2">
    <property type="entry name" value="FERM, ARHGEF AND PLECKSTRIN DOMAIN-CONTAINING PROTEIN 1"/>
    <property type="match status" value="1"/>
</dbReference>
<dbReference type="SUPFAM" id="SSF54236">
    <property type="entry name" value="Ubiquitin-like"/>
    <property type="match status" value="1"/>
</dbReference>
<dbReference type="SMART" id="SM01195">
    <property type="entry name" value="FA"/>
    <property type="match status" value="1"/>
</dbReference>
<dbReference type="PROSITE" id="PS50003">
    <property type="entry name" value="PH_DOMAIN"/>
    <property type="match status" value="2"/>
</dbReference>
<evidence type="ECO:0000259" key="22">
    <source>
        <dbReference type="PROSITE" id="PS50057"/>
    </source>
</evidence>
<feature type="compositionally biased region" description="Polar residues" evidence="19">
    <location>
        <begin position="416"/>
        <end position="425"/>
    </location>
</feature>
<dbReference type="InterPro" id="IPR018980">
    <property type="entry name" value="FERM_PH-like_C"/>
</dbReference>
<dbReference type="InterPro" id="IPR019749">
    <property type="entry name" value="Band_41_domain"/>
</dbReference>
<dbReference type="PROSITE" id="PS00660">
    <property type="entry name" value="FERM_1"/>
    <property type="match status" value="1"/>
</dbReference>
<evidence type="ECO:0000259" key="20">
    <source>
        <dbReference type="PROSITE" id="PS50003"/>
    </source>
</evidence>
<dbReference type="FunFam" id="1.20.900.10:FF:000021">
    <property type="entry name" value="FERM, RhoGEF and pleckstrin domain-containing protein 1"/>
    <property type="match status" value="1"/>
</dbReference>
<evidence type="ECO:0000256" key="12">
    <source>
        <dbReference type="ARBA" id="ARBA00023018"/>
    </source>
</evidence>
<dbReference type="InterPro" id="IPR019747">
    <property type="entry name" value="FERM_CS"/>
</dbReference>
<dbReference type="InterPro" id="IPR041788">
    <property type="entry name" value="FARP1/FARP2/FRMD7_FERM_C"/>
</dbReference>
<dbReference type="SMART" id="SM00295">
    <property type="entry name" value="B41"/>
    <property type="match status" value="1"/>
</dbReference>
<evidence type="ECO:0000256" key="18">
    <source>
        <dbReference type="SAM" id="Coils"/>
    </source>
</evidence>
<dbReference type="InterPro" id="IPR001849">
    <property type="entry name" value="PH_domain"/>
</dbReference>
<dbReference type="Gene3D" id="3.10.20.90">
    <property type="entry name" value="Phosphatidylinositol 3-kinase Catalytic Subunit, Chain A, domain 1"/>
    <property type="match status" value="1"/>
</dbReference>
<dbReference type="PRINTS" id="PR00935">
    <property type="entry name" value="BAND41"/>
</dbReference>
<dbReference type="CDD" id="cd13193">
    <property type="entry name" value="FERM_C_FARP1-like"/>
    <property type="match status" value="1"/>
</dbReference>
<keyword evidence="11" id="KW-0677">Repeat</keyword>
<feature type="compositionally biased region" description="Polar residues" evidence="19">
    <location>
        <begin position="485"/>
        <end position="499"/>
    </location>
</feature>
<reference evidence="23" key="4">
    <citation type="submission" date="2025-09" db="UniProtKB">
        <authorList>
            <consortium name="Ensembl"/>
        </authorList>
    </citation>
    <scope>IDENTIFICATION</scope>
    <source>
        <strain evidence="23">HSOK</strain>
    </source>
</reference>
<dbReference type="PROSITE" id="PS50057">
    <property type="entry name" value="FERM_3"/>
    <property type="match status" value="1"/>
</dbReference>
<dbReference type="CDD" id="cd14473">
    <property type="entry name" value="FERM_B-lobe"/>
    <property type="match status" value="1"/>
</dbReference>
<dbReference type="PRINTS" id="PR00661">
    <property type="entry name" value="ERMFAMILY"/>
</dbReference>
<dbReference type="InterPro" id="IPR029071">
    <property type="entry name" value="Ubiquitin-like_domsf"/>
</dbReference>
<dbReference type="FunFam" id="2.30.29.30:FF:000002">
    <property type="entry name" value="Band 4.1-like protein 5 isoform 1"/>
    <property type="match status" value="1"/>
</dbReference>
<dbReference type="SUPFAM" id="SSF50729">
    <property type="entry name" value="PH domain-like"/>
    <property type="match status" value="3"/>
</dbReference>
<dbReference type="InterPro" id="IPR051835">
    <property type="entry name" value="RAC1-GEF"/>
</dbReference>
<dbReference type="GO" id="GO:0043197">
    <property type="term" value="C:dendritic spine"/>
    <property type="evidence" value="ECO:0007669"/>
    <property type="project" value="UniProtKB-SubCell"/>
</dbReference>
<dbReference type="CDD" id="cd01220">
    <property type="entry name" value="PH1_FARP1-like"/>
    <property type="match status" value="1"/>
</dbReference>
<feature type="domain" description="FERM" evidence="22">
    <location>
        <begin position="37"/>
        <end position="317"/>
    </location>
</feature>
<evidence type="ECO:0000256" key="19">
    <source>
        <dbReference type="SAM" id="MobiDB-lite"/>
    </source>
</evidence>
<evidence type="ECO:0000256" key="5">
    <source>
        <dbReference type="ARBA" id="ARBA00004552"/>
    </source>
</evidence>
<dbReference type="GO" id="GO:0030175">
    <property type="term" value="C:filopodium"/>
    <property type="evidence" value="ECO:0007669"/>
    <property type="project" value="UniProtKB-SubCell"/>
</dbReference>
<feature type="region of interest" description="Disordered" evidence="19">
    <location>
        <begin position="359"/>
        <end position="500"/>
    </location>
</feature>
<evidence type="ECO:0000256" key="17">
    <source>
        <dbReference type="ARBA" id="ARBA00042170"/>
    </source>
</evidence>
<evidence type="ECO:0000256" key="13">
    <source>
        <dbReference type="ARBA" id="ARBA00023136"/>
    </source>
</evidence>
<keyword evidence="10" id="KW-0344">Guanine-nucleotide releasing factor</keyword>
<keyword evidence="18" id="KW-0175">Coiled coil</keyword>
<dbReference type="InterPro" id="IPR014352">
    <property type="entry name" value="FERM/acyl-CoA-bd_prot_sf"/>
</dbReference>
<keyword evidence="12" id="KW-0770">Synapse</keyword>
<evidence type="ECO:0000256" key="14">
    <source>
        <dbReference type="ARBA" id="ARBA00023273"/>
    </source>
</evidence>
<evidence type="ECO:0000259" key="21">
    <source>
        <dbReference type="PROSITE" id="PS50010"/>
    </source>
</evidence>
<keyword evidence="13" id="KW-0472">Membrane</keyword>
<dbReference type="GO" id="GO:0005829">
    <property type="term" value="C:cytosol"/>
    <property type="evidence" value="ECO:0007669"/>
    <property type="project" value="UniProtKB-SubCell"/>
</dbReference>
<dbReference type="AlphaFoldDB" id="A0A3P9HWR1"/>
<evidence type="ECO:0000256" key="7">
    <source>
        <dbReference type="ARBA" id="ARBA00022475"/>
    </source>
</evidence>
<dbReference type="Pfam" id="PF00621">
    <property type="entry name" value="RhoGEF"/>
    <property type="match status" value="1"/>
</dbReference>
<evidence type="ECO:0000256" key="4">
    <source>
        <dbReference type="ARBA" id="ARBA00004514"/>
    </source>
</evidence>
<dbReference type="SMART" id="SM00325">
    <property type="entry name" value="RhoGEF"/>
    <property type="match status" value="1"/>
</dbReference>
<dbReference type="Pfam" id="PF08736">
    <property type="entry name" value="FA"/>
    <property type="match status" value="1"/>
</dbReference>
<dbReference type="Pfam" id="PF00169">
    <property type="entry name" value="PH"/>
    <property type="match status" value="1"/>
</dbReference>
<dbReference type="Pfam" id="PF00373">
    <property type="entry name" value="FERM_M"/>
    <property type="match status" value="1"/>
</dbReference>
<evidence type="ECO:0000256" key="9">
    <source>
        <dbReference type="ARBA" id="ARBA00022599"/>
    </source>
</evidence>
<feature type="coiled-coil region" evidence="18">
    <location>
        <begin position="700"/>
        <end position="727"/>
    </location>
</feature>
<dbReference type="InterPro" id="IPR000219">
    <property type="entry name" value="DH_dom"/>
</dbReference>
<dbReference type="Pfam" id="PF09379">
    <property type="entry name" value="FERM_N"/>
    <property type="match status" value="1"/>
</dbReference>
<dbReference type="SUPFAM" id="SSF47031">
    <property type="entry name" value="Second domain of FERM"/>
    <property type="match status" value="1"/>
</dbReference>
<keyword evidence="9" id="KW-0771">Synaptosome</keyword>
<keyword evidence="8" id="KW-0963">Cytoplasm</keyword>
<evidence type="ECO:0000256" key="16">
    <source>
        <dbReference type="ARBA" id="ARBA00040395"/>
    </source>
</evidence>
<feature type="domain" description="PH" evidence="20">
    <location>
        <begin position="926"/>
        <end position="960"/>
    </location>
</feature>
<dbReference type="Gene3D" id="2.30.29.30">
    <property type="entry name" value="Pleckstrin-homology domain (PH domain)/Phosphotyrosine-binding domain (PTB)"/>
    <property type="match status" value="2"/>
</dbReference>
<dbReference type="InterPro" id="IPR035899">
    <property type="entry name" value="DBL_dom_sf"/>
</dbReference>
<dbReference type="PANTHER" id="PTHR45858">
    <property type="entry name" value="FERM DOMAIN CONTAINING PROTEIN"/>
    <property type="match status" value="1"/>
</dbReference>
<dbReference type="Ensembl" id="ENSORLT00015019007.1">
    <property type="protein sequence ID" value="ENSORLP00015012014.1"/>
    <property type="gene ID" value="ENSORLG00015012973.1"/>
</dbReference>
<dbReference type="SUPFAM" id="SSF48065">
    <property type="entry name" value="DBL homology domain (DH-domain)"/>
    <property type="match status" value="1"/>
</dbReference>
<dbReference type="GO" id="GO:0005886">
    <property type="term" value="C:plasma membrane"/>
    <property type="evidence" value="ECO:0007669"/>
    <property type="project" value="UniProtKB-SubCell"/>
</dbReference>
<feature type="region of interest" description="Disordered" evidence="19">
    <location>
        <begin position="863"/>
        <end position="886"/>
    </location>
</feature>
<feature type="compositionally biased region" description="Low complexity" evidence="19">
    <location>
        <begin position="393"/>
        <end position="403"/>
    </location>
</feature>
<dbReference type="SMART" id="SM01196">
    <property type="entry name" value="FERM_C"/>
    <property type="match status" value="1"/>
</dbReference>
<comment type="subcellular location">
    <subcellularLocation>
        <location evidence="2">Cell membrane</location>
        <topology evidence="2">Peripheral membrane protein</topology>
        <orientation evidence="2">Cytoplasmic side</orientation>
    </subcellularLocation>
    <subcellularLocation>
        <location evidence="1">Cell projection</location>
        <location evidence="1">Dendrite</location>
    </subcellularLocation>
    <subcellularLocation>
        <location evidence="5">Cell projection</location>
        <location evidence="5">Dendritic spine</location>
    </subcellularLocation>
    <subcellularLocation>
        <location evidence="3">Cell projection</location>
        <location evidence="3">Filopodium</location>
    </subcellularLocation>
    <subcellularLocation>
        <location evidence="4">Cytoplasm</location>
        <location evidence="4">Cytosol</location>
    </subcellularLocation>
    <subcellularLocation>
        <location evidence="15">Synapse</location>
        <location evidence="15">Synaptosome</location>
    </subcellularLocation>
</comment>
<dbReference type="CDD" id="cd17189">
    <property type="entry name" value="FERM_F1_FARP1"/>
    <property type="match status" value="1"/>
</dbReference>
<dbReference type="InterPro" id="IPR018979">
    <property type="entry name" value="FERM_N"/>
</dbReference>
<evidence type="ECO:0000256" key="2">
    <source>
        <dbReference type="ARBA" id="ARBA00004413"/>
    </source>
</evidence>
<evidence type="ECO:0000313" key="24">
    <source>
        <dbReference type="Proteomes" id="UP000265200"/>
    </source>
</evidence>
<proteinExistence type="predicted"/>
<dbReference type="CDD" id="cd00160">
    <property type="entry name" value="RhoGEF"/>
    <property type="match status" value="1"/>
</dbReference>
<dbReference type="InterPro" id="IPR035963">
    <property type="entry name" value="FERM_2"/>
</dbReference>
<evidence type="ECO:0000256" key="1">
    <source>
        <dbReference type="ARBA" id="ARBA00004279"/>
    </source>
</evidence>
<dbReference type="GO" id="GO:0005085">
    <property type="term" value="F:guanyl-nucleotide exchange factor activity"/>
    <property type="evidence" value="ECO:0007669"/>
    <property type="project" value="UniProtKB-KW"/>
</dbReference>
<reference evidence="23" key="3">
    <citation type="submission" date="2025-08" db="UniProtKB">
        <authorList>
            <consortium name="Ensembl"/>
        </authorList>
    </citation>
    <scope>IDENTIFICATION</scope>
    <source>
        <strain evidence="23">HSOK</strain>
    </source>
</reference>
<dbReference type="Proteomes" id="UP000265200">
    <property type="component" value="Chromosome 21"/>
</dbReference>
<dbReference type="InterPro" id="IPR011993">
    <property type="entry name" value="PH-like_dom_sf"/>
</dbReference>
<dbReference type="FunFam" id="3.10.20.90:FF:000040">
    <property type="entry name" value="FERM, RhoGEF and pleckstrin domain-containing protein"/>
    <property type="match status" value="1"/>
</dbReference>
<organism evidence="23 24">
    <name type="scientific">Oryzias latipes</name>
    <name type="common">Japanese rice fish</name>
    <name type="synonym">Japanese killifish</name>
    <dbReference type="NCBI Taxonomy" id="8090"/>
    <lineage>
        <taxon>Eukaryota</taxon>
        <taxon>Metazoa</taxon>
        <taxon>Chordata</taxon>
        <taxon>Craniata</taxon>
        <taxon>Vertebrata</taxon>
        <taxon>Euteleostomi</taxon>
        <taxon>Actinopterygii</taxon>
        <taxon>Neopterygii</taxon>
        <taxon>Teleostei</taxon>
        <taxon>Neoteleostei</taxon>
        <taxon>Acanthomorphata</taxon>
        <taxon>Ovalentaria</taxon>
        <taxon>Atherinomorphae</taxon>
        <taxon>Beloniformes</taxon>
        <taxon>Adrianichthyidae</taxon>
        <taxon>Oryziinae</taxon>
        <taxon>Oryzias</taxon>
    </lineage>
</organism>
<reference evidence="23 24" key="2">
    <citation type="submission" date="2017-04" db="EMBL/GenBank/DDBJ databases">
        <title>CpG methylation of centromeres and impact of large insertions on vertebrate speciation.</title>
        <authorList>
            <person name="Ichikawa K."/>
            <person name="Yoshimura J."/>
            <person name="Morishita S."/>
        </authorList>
    </citation>
    <scope>NUCLEOTIDE SEQUENCE</scope>
    <source>
        <strain evidence="23 24">HSOK</strain>
    </source>
</reference>
<dbReference type="InterPro" id="IPR014847">
    <property type="entry name" value="FA"/>
</dbReference>
<sequence>SVSERAPGRRLGAPVTLGISTLDPGHRPPAMPPGRQVAIRVRMLDDTEEIFDVSQKASGKVLFDLVCSHMNLIEGDYFGLEYQNHQKMIVWLDHIKPIYKQLRRPKHAILKFSVKFFPPDHTQLLEELTRYLFALQIKQDLCCGRLTCNESSAALMISHIIQSEIGDFEESQCRSHLLNNNYIPDQMPLIDKIMEFHSKHIGQTPAESDYQMLEVARKLDMYGIRLHPAKDRDRTKLSLAVAHTGVLVFQRHTRINAFNWSKIRKLSFKRKRFLIKLKPDLNSSYQDTLEFLMASRDCCKVFWKICVEHHAFFRLFEEPKPKPKPVLFTRGSYFRFSGRTQKQVIDYVKESEFKKIPFERANGLSTPGRSRGGVGQKGLRQGGVTHVGAVQMNEGSNTSGSESSESEVENRGGCSSPVTFSNPVERNSPIPRNKLSLGSLQLDEEADEDGSHTFSLVSNSPPLPASAGLPQGMVNGQRSLDLGSHSPNGRQPSPLTSPLLNDACSVRTDDEEEVRRKRFPTDRAYFMAKELLTTERTHLKDLEVVTSFQSAVGQDEATPDSLKETLLSTFEPLHKFHTGFLREVEQRLALWEGRSNAHIKGDYQRIGDVMLKNLQALKPLTVNLSKQSEVLLNLEKACKASRRMDSLCRDFELQKVCYVPLNIFILRPLHRLIHYKQILESLCKHYPATHVDFRDCRAALAEVSEVVDQLQGNLVEMENLQKLLELKKDLIGVDNLVVPGREFIRLGCLSKLSGKGLQQRMFFLFNDVILYTTRGMTPTNQFRVHGQLPLRGLTIRESEDEWGVPYAFTLAGQGQSVVVAASSLTEMEKWMDDIKMAIQMAKTSNGPLSDLLTPSLADYKYPEDSSVEAESEDDMTASHTTLERPAPHRGNTMVHVCWHRNTSVSMVDFSIAVEVKFSCNITKHGDYVFKLHFKSHVYYFRSESEYTFERWMEVIRSATIPSSRGRALNNKEPHPL</sequence>
<reference key="1">
    <citation type="journal article" date="2007" name="Nature">
        <title>The medaka draft genome and insights into vertebrate genome evolution.</title>
        <authorList>
            <person name="Kasahara M."/>
            <person name="Naruse K."/>
            <person name="Sasaki S."/>
            <person name="Nakatani Y."/>
            <person name="Qu W."/>
            <person name="Ahsan B."/>
            <person name="Yamada T."/>
            <person name="Nagayasu Y."/>
            <person name="Doi K."/>
            <person name="Kasai Y."/>
            <person name="Jindo T."/>
            <person name="Kobayashi D."/>
            <person name="Shimada A."/>
            <person name="Toyoda A."/>
            <person name="Kuroki Y."/>
            <person name="Fujiyama A."/>
            <person name="Sasaki T."/>
            <person name="Shimizu A."/>
            <person name="Asakawa S."/>
            <person name="Shimizu N."/>
            <person name="Hashimoto S."/>
            <person name="Yang J."/>
            <person name="Lee Y."/>
            <person name="Matsushima K."/>
            <person name="Sugano S."/>
            <person name="Sakaizumi M."/>
            <person name="Narita T."/>
            <person name="Ohishi K."/>
            <person name="Haga S."/>
            <person name="Ohta F."/>
            <person name="Nomoto H."/>
            <person name="Nogata K."/>
            <person name="Morishita T."/>
            <person name="Endo T."/>
            <person name="Shin-I T."/>
            <person name="Takeda H."/>
            <person name="Morishita S."/>
            <person name="Kohara Y."/>
        </authorList>
    </citation>
    <scope>NUCLEOTIDE SEQUENCE [LARGE SCALE GENOMIC DNA]</scope>
    <source>
        <strain>Hd-rR</strain>
    </source>
</reference>
<name>A0A3P9HWR1_ORYLA</name>
<keyword evidence="14" id="KW-0966">Cell projection</keyword>
<accession>A0A3P9HWR1</accession>
<evidence type="ECO:0000256" key="10">
    <source>
        <dbReference type="ARBA" id="ARBA00022658"/>
    </source>
</evidence>
<dbReference type="Gene3D" id="1.20.900.10">
    <property type="entry name" value="Dbl homology (DH) domain"/>
    <property type="match status" value="1"/>
</dbReference>
<feature type="compositionally biased region" description="Acidic residues" evidence="19">
    <location>
        <begin position="865"/>
        <end position="875"/>
    </location>
</feature>
<evidence type="ECO:0000256" key="6">
    <source>
        <dbReference type="ARBA" id="ARBA00022473"/>
    </source>
</evidence>
<dbReference type="FunFam" id="1.20.80.10:FF:000005">
    <property type="entry name" value="FERM, RhoGEF and pleckstrin domain-containing protein 1"/>
    <property type="match status" value="1"/>
</dbReference>
<evidence type="ECO:0000313" key="23">
    <source>
        <dbReference type="Ensembl" id="ENSORLP00015012014.1"/>
    </source>
</evidence>
<evidence type="ECO:0000256" key="15">
    <source>
        <dbReference type="ARBA" id="ARBA00034102"/>
    </source>
</evidence>
<dbReference type="Gene3D" id="1.20.80.10">
    <property type="match status" value="1"/>
</dbReference>
<dbReference type="SMART" id="SM00233">
    <property type="entry name" value="PH"/>
    <property type="match status" value="2"/>
</dbReference>
<dbReference type="InterPro" id="IPR019748">
    <property type="entry name" value="FERM_central"/>
</dbReference>
<evidence type="ECO:0000256" key="11">
    <source>
        <dbReference type="ARBA" id="ARBA00022737"/>
    </source>
</evidence>
<dbReference type="GO" id="GO:0008092">
    <property type="term" value="F:cytoskeletal protein binding"/>
    <property type="evidence" value="ECO:0007669"/>
    <property type="project" value="InterPro"/>
</dbReference>
<dbReference type="Pfam" id="PF09380">
    <property type="entry name" value="FERM_C"/>
    <property type="match status" value="1"/>
</dbReference>
<dbReference type="InterPro" id="IPR000299">
    <property type="entry name" value="FERM_domain"/>
</dbReference>
<dbReference type="InterPro" id="IPR000798">
    <property type="entry name" value="Ez/rad/moesin-like"/>
</dbReference>
<keyword evidence="7" id="KW-1003">Cell membrane</keyword>